<name>A0A650D7E9_PSESF</name>
<reference evidence="1" key="1">
    <citation type="submission" date="2019-08" db="EMBL/GenBank/DDBJ databases">
        <title>Genomic analyses of Pseudomonas syringae pv. actinidiae isolated in Korea suggest the transfer of the bacterial pathogen via kiwifruit pollen.</title>
        <authorList>
            <person name="Kim G.H."/>
            <person name="Lee Y.S."/>
            <person name="Yung J.S."/>
            <person name="Koh Y.J."/>
            <person name="Poulter R.T.M."/>
            <person name="Butler M.I."/>
        </authorList>
    </citation>
    <scope>NUCLEOTIDE SEQUENCE</scope>
    <source>
        <strain evidence="1">KKB1531</strain>
    </source>
</reference>
<evidence type="ECO:0000313" key="1">
    <source>
        <dbReference type="EMBL" id="QGR26321.1"/>
    </source>
</evidence>
<sequence length="161" mass="18202">MRLKPSVDLGQCREEHRLFTLETDEVGLLFLGVIRVLHPFKPTVRWGNCPSGRPELFEELSRHYGFDSSVDWGWSFAFRPERLPPPPNLVDTQTPLGGTDDLNPSARSHVVALYGQEVVPIDHDLLWGKLLEVVVHGFVDRVASAHDVTPMSLVENAFQYD</sequence>
<protein>
    <submittedName>
        <fullName evidence="1">Uncharacterized protein</fullName>
    </submittedName>
</protein>
<accession>A0A650D7E9</accession>
<organism evidence="1">
    <name type="scientific">Pseudomonas syringae pv. actinidiae</name>
    <dbReference type="NCBI Taxonomy" id="103796"/>
    <lineage>
        <taxon>Bacteria</taxon>
        <taxon>Pseudomonadati</taxon>
        <taxon>Pseudomonadota</taxon>
        <taxon>Gammaproteobacteria</taxon>
        <taxon>Pseudomonadales</taxon>
        <taxon>Pseudomonadaceae</taxon>
        <taxon>Pseudomonas</taxon>
        <taxon>Pseudomonas syringae</taxon>
    </lineage>
</organism>
<dbReference type="AlphaFoldDB" id="A0A650D7E9"/>
<proteinExistence type="predicted"/>
<dbReference type="EMBL" id="MN346705">
    <property type="protein sequence ID" value="QGR26321.1"/>
    <property type="molecule type" value="Genomic_DNA"/>
</dbReference>